<dbReference type="AlphaFoldDB" id="A5DIQ4"/>
<dbReference type="RefSeq" id="XP_001485426.2">
    <property type="nucleotide sequence ID" value="XM_001485376.1"/>
</dbReference>
<dbReference type="OrthoDB" id="2332379at2759"/>
<keyword evidence="1" id="KW-0689">Ribosomal protein</keyword>
<name>A5DIQ4_PICGU</name>
<dbReference type="Proteomes" id="UP000001997">
    <property type="component" value="Unassembled WGS sequence"/>
</dbReference>
<dbReference type="HOGENOM" id="CLU_141719_0_0_1"/>
<dbReference type="Pfam" id="PF09784">
    <property type="entry name" value="L31"/>
    <property type="match status" value="1"/>
</dbReference>
<dbReference type="InParanoid" id="A5DIQ4"/>
<sequence length="113" mass="13542">MFGAFRPSATLSGGYLWKVAPRMSAPQKNRLRRRMKLVDQNIEVLYQSLKLPDQETTGFDKIDHLKFNFPKEHEMSPRDKYTTFDKKAKDYRKSVHRVPKWTKLSFRENPKYF</sequence>
<dbReference type="FunCoup" id="A5DIQ4">
    <property type="interactions" value="108"/>
</dbReference>
<dbReference type="OMA" id="HLVPKWT"/>
<keyword evidence="3" id="KW-1185">Reference proteome</keyword>
<reference evidence="2 3" key="1">
    <citation type="journal article" date="2009" name="Nature">
        <title>Evolution of pathogenicity and sexual reproduction in eight Candida genomes.</title>
        <authorList>
            <person name="Butler G."/>
            <person name="Rasmussen M.D."/>
            <person name="Lin M.F."/>
            <person name="Santos M.A."/>
            <person name="Sakthikumar S."/>
            <person name="Munro C.A."/>
            <person name="Rheinbay E."/>
            <person name="Grabherr M."/>
            <person name="Forche A."/>
            <person name="Reedy J.L."/>
            <person name="Agrafioti I."/>
            <person name="Arnaud M.B."/>
            <person name="Bates S."/>
            <person name="Brown A.J."/>
            <person name="Brunke S."/>
            <person name="Costanzo M.C."/>
            <person name="Fitzpatrick D.A."/>
            <person name="de Groot P.W."/>
            <person name="Harris D."/>
            <person name="Hoyer L.L."/>
            <person name="Hube B."/>
            <person name="Klis F.M."/>
            <person name="Kodira C."/>
            <person name="Lennard N."/>
            <person name="Logue M.E."/>
            <person name="Martin R."/>
            <person name="Neiman A.M."/>
            <person name="Nikolaou E."/>
            <person name="Quail M.A."/>
            <person name="Quinn J."/>
            <person name="Santos M.C."/>
            <person name="Schmitzberger F.F."/>
            <person name="Sherlock G."/>
            <person name="Shah P."/>
            <person name="Silverstein K.A."/>
            <person name="Skrzypek M.S."/>
            <person name="Soll D."/>
            <person name="Staggs R."/>
            <person name="Stansfield I."/>
            <person name="Stumpf M.P."/>
            <person name="Sudbery P.E."/>
            <person name="Srikantha T."/>
            <person name="Zeng Q."/>
            <person name="Berman J."/>
            <person name="Berriman M."/>
            <person name="Heitman J."/>
            <person name="Gow N.A."/>
            <person name="Lorenz M.C."/>
            <person name="Birren B.W."/>
            <person name="Kellis M."/>
            <person name="Cuomo C.A."/>
        </authorList>
    </citation>
    <scope>NUCLEOTIDE SEQUENCE [LARGE SCALE GENOMIC DNA]</scope>
    <source>
        <strain evidence="3">ATCC 6260 / CBS 566 / DSM 6381 / JCM 1539 / NBRC 10279 / NRRL Y-324</strain>
    </source>
</reference>
<dbReference type="PANTHER" id="PTHR28271:SF1">
    <property type="entry name" value="LARGE RIBOSOMAL SUBUNIT PROTEIN ML60"/>
    <property type="match status" value="1"/>
</dbReference>
<evidence type="ECO:0000313" key="3">
    <source>
        <dbReference type="Proteomes" id="UP000001997"/>
    </source>
</evidence>
<dbReference type="STRING" id="294746.A5DIQ4"/>
<dbReference type="InterPro" id="IPR016340">
    <property type="entry name" value="Ribosomal_mL60"/>
</dbReference>
<dbReference type="GeneID" id="5127245"/>
<accession>A5DIQ4</accession>
<proteinExistence type="predicted"/>
<dbReference type="KEGG" id="pgu:PGUG_03155"/>
<comment type="subcellular location">
    <subcellularLocation>
        <location evidence="1">Mitochondrion</location>
    </subcellularLocation>
</comment>
<dbReference type="PIRSF" id="PIRSF002216">
    <property type="entry name" value="MRPL31_prd"/>
    <property type="match status" value="1"/>
</dbReference>
<comment type="subunit">
    <text evidence="1">Component of the mitochondrial large ribosomal subunit.</text>
</comment>
<evidence type="ECO:0000256" key="1">
    <source>
        <dbReference type="PIRNR" id="PIRNR002216"/>
    </source>
</evidence>
<dbReference type="PANTHER" id="PTHR28271">
    <property type="entry name" value="54S RIBOSOMAL PROTEIN L31, MITOCHONDRIAL"/>
    <property type="match status" value="1"/>
</dbReference>
<dbReference type="GO" id="GO:0005762">
    <property type="term" value="C:mitochondrial large ribosomal subunit"/>
    <property type="evidence" value="ECO:0007669"/>
    <property type="project" value="UniProtKB-UniRule"/>
</dbReference>
<dbReference type="VEuPathDB" id="FungiDB:PGUG_03155"/>
<gene>
    <name evidence="2" type="ORF">PGUG_03155</name>
</gene>
<dbReference type="GO" id="GO:0032543">
    <property type="term" value="P:mitochondrial translation"/>
    <property type="evidence" value="ECO:0007669"/>
    <property type="project" value="UniProtKB-UniRule"/>
</dbReference>
<keyword evidence="1" id="KW-0496">Mitochondrion</keyword>
<keyword evidence="1" id="KW-0687">Ribonucleoprotein</keyword>
<evidence type="ECO:0000313" key="2">
    <source>
        <dbReference type="EMBL" id="EDK39057.2"/>
    </source>
</evidence>
<dbReference type="GO" id="GO:0003735">
    <property type="term" value="F:structural constituent of ribosome"/>
    <property type="evidence" value="ECO:0007669"/>
    <property type="project" value="UniProtKB-UniRule"/>
</dbReference>
<protein>
    <recommendedName>
        <fullName evidence="1">Large ribosomal subunit protein mL60</fullName>
    </recommendedName>
</protein>
<organism evidence="2 3">
    <name type="scientific">Meyerozyma guilliermondii (strain ATCC 6260 / CBS 566 / DSM 6381 / JCM 1539 / NBRC 10279 / NRRL Y-324)</name>
    <name type="common">Yeast</name>
    <name type="synonym">Candida guilliermondii</name>
    <dbReference type="NCBI Taxonomy" id="294746"/>
    <lineage>
        <taxon>Eukaryota</taxon>
        <taxon>Fungi</taxon>
        <taxon>Dikarya</taxon>
        <taxon>Ascomycota</taxon>
        <taxon>Saccharomycotina</taxon>
        <taxon>Pichiomycetes</taxon>
        <taxon>Debaryomycetaceae</taxon>
        <taxon>Meyerozyma</taxon>
    </lineage>
</organism>
<dbReference type="eggNOG" id="ENOG502S81F">
    <property type="taxonomic scope" value="Eukaryota"/>
</dbReference>
<dbReference type="EMBL" id="CH408157">
    <property type="protein sequence ID" value="EDK39057.2"/>
    <property type="molecule type" value="Genomic_DNA"/>
</dbReference>